<dbReference type="Proteomes" id="UP000308886">
    <property type="component" value="Unassembled WGS sequence"/>
</dbReference>
<proteinExistence type="predicted"/>
<keyword evidence="2" id="KW-1185">Reference proteome</keyword>
<accession>A0AC61QS42</accession>
<sequence length="67" mass="7649">MKASECKCCICGKQAVAFWPMIDPDIPAEPYCRKCLNEAKIQVLMNCFGKSEKEAEQFVNFLNKQTQ</sequence>
<evidence type="ECO:0000313" key="1">
    <source>
        <dbReference type="EMBL" id="TGX82842.1"/>
    </source>
</evidence>
<organism evidence="1 2">
    <name type="scientific">Palleniella muris</name>
    <dbReference type="NCBI Taxonomy" id="3038145"/>
    <lineage>
        <taxon>Bacteria</taxon>
        <taxon>Pseudomonadati</taxon>
        <taxon>Bacteroidota</taxon>
        <taxon>Bacteroidia</taxon>
        <taxon>Bacteroidales</taxon>
        <taxon>Prevotellaceae</taxon>
        <taxon>Palleniella</taxon>
    </lineage>
</organism>
<dbReference type="EMBL" id="SRZC01000007">
    <property type="protein sequence ID" value="TGX82842.1"/>
    <property type="molecule type" value="Genomic_DNA"/>
</dbReference>
<protein>
    <submittedName>
        <fullName evidence="1">Uncharacterized protein</fullName>
    </submittedName>
</protein>
<reference evidence="1" key="1">
    <citation type="submission" date="2019-04" db="EMBL/GenBank/DDBJ databases">
        <title>Microbes associate with the intestines of laboratory mice.</title>
        <authorList>
            <person name="Navarre W."/>
            <person name="Wong E."/>
            <person name="Huang K."/>
            <person name="Tropini C."/>
            <person name="Ng K."/>
            <person name="Yu B."/>
        </authorList>
    </citation>
    <scope>NUCLEOTIDE SEQUENCE</scope>
    <source>
        <strain evidence="1">NM73_A23</strain>
    </source>
</reference>
<name>A0AC61QS42_9BACT</name>
<comment type="caution">
    <text evidence="1">The sequence shown here is derived from an EMBL/GenBank/DDBJ whole genome shotgun (WGS) entry which is preliminary data.</text>
</comment>
<evidence type="ECO:0000313" key="2">
    <source>
        <dbReference type="Proteomes" id="UP000308886"/>
    </source>
</evidence>
<gene>
    <name evidence="1" type="ORF">E5358_05770</name>
</gene>